<gene>
    <name evidence="2" type="ORF">BCR32DRAFT_265424</name>
</gene>
<dbReference type="STRING" id="1754192.A0A1Y1XK02"/>
<sequence>MKFQKQILYIFVILFLLNLVHADTKDDTNQEPEVEQVTEKVTEQVVEQVTESVTEPEVELVREKQYPKLIPGPITGNYNKKDLNEIYDESSIEIECSGTICNSTSSDNVLLDEGKVTISESGTYILEGELNGQVNIIASTEDNVHLILKNATISSEFGPAIYAENYHKLVITLEGQNNLSDTSNYPEGAVNFENEDEDEDFEEIETKTNSLRPNACIFSAGDLTFNGKGSLDINGNFNIGIRSKSNLKLVSGKMNIVSKGSSIRAMRSISIKDAEINIDTGKSGIVVTKDNNPYEGYVVIDGGKITVKAVKDGIHAETHLTVNDGMIKILESEEGLEGQMIDITGGDITIDSSDDGINGSRVQLLKDAVAEGKVSKEEIDEQVYIRFTGGRVDVRAEGPDLDAIDSNGSLYIGDNAEVYSSVVYGGAFGHMSALDSDGYKSIEANATALITGSGNMPSSSTDATPSPDGIKGTVIKNYWYDEPNSCTVLQPYVKVNIQIQLEGTSVIVKDSKGKVLLDHKPRAQFGVIFFTSPEIIEGEKYTITAGEITKEVKAKVDKKKNNKNGKN</sequence>
<comment type="caution">
    <text evidence="2">The sequence shown here is derived from an EMBL/GenBank/DDBJ whole genome shotgun (WGS) entry which is preliminary data.</text>
</comment>
<keyword evidence="3" id="KW-1185">Reference proteome</keyword>
<evidence type="ECO:0000256" key="1">
    <source>
        <dbReference type="SAM" id="SignalP"/>
    </source>
</evidence>
<organism evidence="2 3">
    <name type="scientific">Anaeromyces robustus</name>
    <dbReference type="NCBI Taxonomy" id="1754192"/>
    <lineage>
        <taxon>Eukaryota</taxon>
        <taxon>Fungi</taxon>
        <taxon>Fungi incertae sedis</taxon>
        <taxon>Chytridiomycota</taxon>
        <taxon>Chytridiomycota incertae sedis</taxon>
        <taxon>Neocallimastigomycetes</taxon>
        <taxon>Neocallimastigales</taxon>
        <taxon>Neocallimastigaceae</taxon>
        <taxon>Anaeromyces</taxon>
    </lineage>
</organism>
<accession>A0A1Y1XK02</accession>
<feature type="signal peptide" evidence="1">
    <location>
        <begin position="1"/>
        <end position="22"/>
    </location>
</feature>
<evidence type="ECO:0000313" key="3">
    <source>
        <dbReference type="Proteomes" id="UP000193944"/>
    </source>
</evidence>
<dbReference type="Proteomes" id="UP000193944">
    <property type="component" value="Unassembled WGS sequence"/>
</dbReference>
<dbReference type="AlphaFoldDB" id="A0A1Y1XK02"/>
<evidence type="ECO:0000313" key="2">
    <source>
        <dbReference type="EMBL" id="ORX85786.1"/>
    </source>
</evidence>
<dbReference type="EMBL" id="MCFG01000030">
    <property type="protein sequence ID" value="ORX85786.1"/>
    <property type="molecule type" value="Genomic_DNA"/>
</dbReference>
<proteinExistence type="predicted"/>
<dbReference type="OrthoDB" id="2140054at2759"/>
<feature type="chain" id="PRO_5012869760" description="Carbohydrate-binding domain-containing protein" evidence="1">
    <location>
        <begin position="23"/>
        <end position="567"/>
    </location>
</feature>
<reference evidence="2 3" key="2">
    <citation type="submission" date="2016-08" db="EMBL/GenBank/DDBJ databases">
        <title>Pervasive Adenine N6-methylation of Active Genes in Fungi.</title>
        <authorList>
            <consortium name="DOE Joint Genome Institute"/>
            <person name="Mondo S.J."/>
            <person name="Dannebaum R.O."/>
            <person name="Kuo R.C."/>
            <person name="Labutti K."/>
            <person name="Haridas S."/>
            <person name="Kuo A."/>
            <person name="Salamov A."/>
            <person name="Ahrendt S.R."/>
            <person name="Lipzen A."/>
            <person name="Sullivan W."/>
            <person name="Andreopoulos W.B."/>
            <person name="Clum A."/>
            <person name="Lindquist E."/>
            <person name="Daum C."/>
            <person name="Ramamoorthy G.K."/>
            <person name="Gryganskyi A."/>
            <person name="Culley D."/>
            <person name="Magnuson J.K."/>
            <person name="James T.Y."/>
            <person name="O'Malley M.A."/>
            <person name="Stajich J.E."/>
            <person name="Spatafora J.W."/>
            <person name="Visel A."/>
            <person name="Grigoriev I.V."/>
        </authorList>
    </citation>
    <scope>NUCLEOTIDE SEQUENCE [LARGE SCALE GENOMIC DNA]</scope>
    <source>
        <strain evidence="2 3">S4</strain>
    </source>
</reference>
<protein>
    <recommendedName>
        <fullName evidence="4">Carbohydrate-binding domain-containing protein</fullName>
    </recommendedName>
</protein>
<dbReference type="Pfam" id="PF14262">
    <property type="entry name" value="Cthe_2159"/>
    <property type="match status" value="1"/>
</dbReference>
<name>A0A1Y1XK02_9FUNG</name>
<dbReference type="InterPro" id="IPR025584">
    <property type="entry name" value="Cthe_2159"/>
</dbReference>
<reference evidence="2 3" key="1">
    <citation type="submission" date="2016-08" db="EMBL/GenBank/DDBJ databases">
        <title>A Parts List for Fungal Cellulosomes Revealed by Comparative Genomics.</title>
        <authorList>
            <consortium name="DOE Joint Genome Institute"/>
            <person name="Haitjema C.H."/>
            <person name="Gilmore S.P."/>
            <person name="Henske J.K."/>
            <person name="Solomon K.V."/>
            <person name="De Groot R."/>
            <person name="Kuo A."/>
            <person name="Mondo S.J."/>
            <person name="Salamov A.A."/>
            <person name="Labutti K."/>
            <person name="Zhao Z."/>
            <person name="Chiniquy J."/>
            <person name="Barry K."/>
            <person name="Brewer H.M."/>
            <person name="Purvine S.O."/>
            <person name="Wright A.T."/>
            <person name="Boxma B."/>
            <person name="Van Alen T."/>
            <person name="Hackstein J.H."/>
            <person name="Baker S.E."/>
            <person name="Grigoriev I.V."/>
            <person name="O'Malley M.A."/>
        </authorList>
    </citation>
    <scope>NUCLEOTIDE SEQUENCE [LARGE SCALE GENOMIC DNA]</scope>
    <source>
        <strain evidence="2 3">S4</strain>
    </source>
</reference>
<evidence type="ECO:0008006" key="4">
    <source>
        <dbReference type="Google" id="ProtNLM"/>
    </source>
</evidence>
<keyword evidence="1" id="KW-0732">Signal</keyword>